<dbReference type="PANTHER" id="PTHR37535:SF2">
    <property type="entry name" value="FINGER DOMAIN PROTEIN, PUTATIVE (AFU_ORTHOLOGUE AFUA_6G09300)-RELATED"/>
    <property type="match status" value="1"/>
</dbReference>
<sequence length="465" mass="52825">MHPPHRRNMRRRLPIHDSSDESEYTESNADGSVTSDTDLTDDETCSNEDGKQGEETNGTRRTDLRSHITVSVGTLYTFFNWLLNQRQGKGGVTKASQKARLKEDRLRQGLYPWIKTLGEITGFAQVTRPYSLRYTGGKAFNENGNISEAMQNLIMGHANIRTFLKHYLSRRVTVDTQAVVRGIQPQDALMRAACTMSRSIDARRPRSLTPDQSASVNDDPIVRSLLAQQERLKRSLANATRHSHYQALNRKINQTRQRLRHALLQEIKERWEYEQPVRDVEQQLAGIEAKDVAAAAMSCDAMLSAQKALVDTVLTQPGTSLQEEVSQRNRAIRAVMDYCGIEEGGIHLSRLKQSKGHVVPLVTREEELQCKVDKELEAAKVSVYKEKRPRICFVCLGNEKLPTAERTHSFHTLGDLSKHFMRRHLANVRDGDLLRCGLCQIDIEHKMHWQRHAHEVHGTVSLRAA</sequence>
<evidence type="ECO:0000256" key="1">
    <source>
        <dbReference type="SAM" id="Coils"/>
    </source>
</evidence>
<dbReference type="AlphaFoldDB" id="A0A6A5VRE1"/>
<organism evidence="3 4">
    <name type="scientific">Bimuria novae-zelandiae CBS 107.79</name>
    <dbReference type="NCBI Taxonomy" id="1447943"/>
    <lineage>
        <taxon>Eukaryota</taxon>
        <taxon>Fungi</taxon>
        <taxon>Dikarya</taxon>
        <taxon>Ascomycota</taxon>
        <taxon>Pezizomycotina</taxon>
        <taxon>Dothideomycetes</taxon>
        <taxon>Pleosporomycetidae</taxon>
        <taxon>Pleosporales</taxon>
        <taxon>Massarineae</taxon>
        <taxon>Didymosphaeriaceae</taxon>
        <taxon>Bimuria</taxon>
    </lineage>
</organism>
<reference evidence="3" key="1">
    <citation type="journal article" date="2020" name="Stud. Mycol.">
        <title>101 Dothideomycetes genomes: a test case for predicting lifestyles and emergence of pathogens.</title>
        <authorList>
            <person name="Haridas S."/>
            <person name="Albert R."/>
            <person name="Binder M."/>
            <person name="Bloem J."/>
            <person name="Labutti K."/>
            <person name="Salamov A."/>
            <person name="Andreopoulos B."/>
            <person name="Baker S."/>
            <person name="Barry K."/>
            <person name="Bills G."/>
            <person name="Bluhm B."/>
            <person name="Cannon C."/>
            <person name="Castanera R."/>
            <person name="Culley D."/>
            <person name="Daum C."/>
            <person name="Ezra D."/>
            <person name="Gonzalez J."/>
            <person name="Henrissat B."/>
            <person name="Kuo A."/>
            <person name="Liang C."/>
            <person name="Lipzen A."/>
            <person name="Lutzoni F."/>
            <person name="Magnuson J."/>
            <person name="Mondo S."/>
            <person name="Nolan M."/>
            <person name="Ohm R."/>
            <person name="Pangilinan J."/>
            <person name="Park H.-J."/>
            <person name="Ramirez L."/>
            <person name="Alfaro M."/>
            <person name="Sun H."/>
            <person name="Tritt A."/>
            <person name="Yoshinaga Y."/>
            <person name="Zwiers L.-H."/>
            <person name="Turgeon B."/>
            <person name="Goodwin S."/>
            <person name="Spatafora J."/>
            <person name="Crous P."/>
            <person name="Grigoriev I."/>
        </authorList>
    </citation>
    <scope>NUCLEOTIDE SEQUENCE</scope>
    <source>
        <strain evidence="3">CBS 107.79</strain>
    </source>
</reference>
<evidence type="ECO:0000313" key="4">
    <source>
        <dbReference type="Proteomes" id="UP000800036"/>
    </source>
</evidence>
<feature type="compositionally biased region" description="Basic residues" evidence="2">
    <location>
        <begin position="1"/>
        <end position="13"/>
    </location>
</feature>
<feature type="coiled-coil region" evidence="1">
    <location>
        <begin position="222"/>
        <end position="265"/>
    </location>
</feature>
<protein>
    <recommendedName>
        <fullName evidence="5">C2H2-type domain-containing protein</fullName>
    </recommendedName>
</protein>
<dbReference type="InterPro" id="IPR021842">
    <property type="entry name" value="DUF3435"/>
</dbReference>
<keyword evidence="4" id="KW-1185">Reference proteome</keyword>
<feature type="compositionally biased region" description="Basic and acidic residues" evidence="2">
    <location>
        <begin position="48"/>
        <end position="62"/>
    </location>
</feature>
<feature type="compositionally biased region" description="Polar residues" evidence="2">
    <location>
        <begin position="25"/>
        <end position="37"/>
    </location>
</feature>
<feature type="region of interest" description="Disordered" evidence="2">
    <location>
        <begin position="1"/>
        <end position="62"/>
    </location>
</feature>
<dbReference type="PANTHER" id="PTHR37535">
    <property type="entry name" value="FLUG DOMAIN PROTEIN"/>
    <property type="match status" value="1"/>
</dbReference>
<gene>
    <name evidence="3" type="ORF">BU23DRAFT_597550</name>
</gene>
<keyword evidence="1" id="KW-0175">Coiled coil</keyword>
<dbReference type="OrthoDB" id="4485682at2759"/>
<evidence type="ECO:0000256" key="2">
    <source>
        <dbReference type="SAM" id="MobiDB-lite"/>
    </source>
</evidence>
<dbReference type="Proteomes" id="UP000800036">
    <property type="component" value="Unassembled WGS sequence"/>
</dbReference>
<dbReference type="EMBL" id="ML976669">
    <property type="protein sequence ID" value="KAF1975817.1"/>
    <property type="molecule type" value="Genomic_DNA"/>
</dbReference>
<name>A0A6A5VRE1_9PLEO</name>
<evidence type="ECO:0000313" key="3">
    <source>
        <dbReference type="EMBL" id="KAF1975817.1"/>
    </source>
</evidence>
<evidence type="ECO:0008006" key="5">
    <source>
        <dbReference type="Google" id="ProtNLM"/>
    </source>
</evidence>
<proteinExistence type="predicted"/>
<accession>A0A6A5VRE1</accession>
<dbReference type="Pfam" id="PF11917">
    <property type="entry name" value="DUF3435"/>
    <property type="match status" value="1"/>
</dbReference>